<keyword evidence="1" id="KW-0812">Transmembrane</keyword>
<name>A0AAX2SBJ9_KOCRH</name>
<feature type="transmembrane region" description="Helical" evidence="1">
    <location>
        <begin position="27"/>
        <end position="45"/>
    </location>
</feature>
<protein>
    <submittedName>
        <fullName evidence="2">Uncharacterized protein</fullName>
    </submittedName>
</protein>
<proteinExistence type="predicted"/>
<accession>A0AAX2SBJ9</accession>
<dbReference type="EMBL" id="SPNK01000003">
    <property type="protein sequence ID" value="TFI02287.1"/>
    <property type="molecule type" value="Genomic_DNA"/>
</dbReference>
<keyword evidence="3" id="KW-1185">Reference proteome</keyword>
<keyword evidence="1" id="KW-0472">Membrane</keyword>
<comment type="caution">
    <text evidence="2">The sequence shown here is derived from an EMBL/GenBank/DDBJ whole genome shotgun (WGS) entry which is preliminary data.</text>
</comment>
<sequence>MTCHVPERSPTVVTHWNRSPAPWTTPLIVLTALLAVAAIVVHVLGQGNPSLNATGGLRNILFVATFASALLTFFTARGRRR</sequence>
<reference evidence="2 3" key="1">
    <citation type="submission" date="2019-03" db="EMBL/GenBank/DDBJ databases">
        <title>Genome Sequencing and Assembly of Various Microbes Isolated from Alder Root Nodule.</title>
        <authorList>
            <person name="Swanson E."/>
            <person name="Sevigny J.L."/>
            <person name="Pesce C."/>
            <person name="Davis I."/>
            <person name="Kleiner V."/>
            <person name="Tisa L."/>
        </authorList>
    </citation>
    <scope>NUCLEOTIDE SEQUENCE [LARGE SCALE GENOMIC DNA]</scope>
    <source>
        <strain evidence="2 3">4R-31</strain>
    </source>
</reference>
<evidence type="ECO:0000313" key="3">
    <source>
        <dbReference type="Proteomes" id="UP000298017"/>
    </source>
</evidence>
<dbReference type="Proteomes" id="UP000298017">
    <property type="component" value="Unassembled WGS sequence"/>
</dbReference>
<gene>
    <name evidence="2" type="ORF">E4P33_04400</name>
</gene>
<keyword evidence="1" id="KW-1133">Transmembrane helix</keyword>
<feature type="transmembrane region" description="Helical" evidence="1">
    <location>
        <begin position="57"/>
        <end position="76"/>
    </location>
</feature>
<evidence type="ECO:0000256" key="1">
    <source>
        <dbReference type="SAM" id="Phobius"/>
    </source>
</evidence>
<dbReference type="AlphaFoldDB" id="A0AAX2SBJ9"/>
<evidence type="ECO:0000313" key="2">
    <source>
        <dbReference type="EMBL" id="TFI02287.1"/>
    </source>
</evidence>
<organism evidence="2 3">
    <name type="scientific">Kocuria rhizophila</name>
    <dbReference type="NCBI Taxonomy" id="72000"/>
    <lineage>
        <taxon>Bacteria</taxon>
        <taxon>Bacillati</taxon>
        <taxon>Actinomycetota</taxon>
        <taxon>Actinomycetes</taxon>
        <taxon>Micrococcales</taxon>
        <taxon>Micrococcaceae</taxon>
        <taxon>Kocuria</taxon>
    </lineage>
</organism>